<sequence length="532" mass="55341">MNSNYGKTTNSQRGGGSVPLNNYQFDFGLGSSRSRPLNDQKQQSSHSSSFSAPQSHPWQPNKPSWTHQPAPTQTTRSGPSNGPASMVGDIFGKSWAPSPGPSSGIGIVDKNPNLFGDLVGSALGKVNSNVPLKNSTPVSAQSTKSPYSMGNLADSLPKTGNSAKSGGNWGNSENFGGYSSGYNNSSNVNKSTNLGGPSTQSMAGAGGGGVGMTSKKDPFGSLVDFGSKPMGSLNSASKGSKVNSRDEAFGDFQNAPKSSASAFPSSAFPASNSMGGKVNSRDELFGDFQNASKSSASAFSSGSFPTNNSNSMGSSSGFDPKMDSFGIPTQDFGSQNQPPVQTSNVDPLDMLFASSASAGTGPTGSERVGEQQFSEGDDWGLDSDFGGGHDNGGTTTELEGLPPPPAGVTAASAKSKGLDNHKQGQYADAIKWLSWAVVLLEKAGDDAGTMEVLTCRASCYKEVGEYKKAVADCSKVLEHDEKNVSVLVQRALLYESIEKYKLGAEDLRTVLKFDPGNRVARSTIHRLTKMAA</sequence>
<evidence type="ECO:0000313" key="2">
    <source>
        <dbReference type="EMBL" id="RVW40021.1"/>
    </source>
</evidence>
<evidence type="ECO:0000313" key="4">
    <source>
        <dbReference type="Proteomes" id="UP000288805"/>
    </source>
</evidence>
<comment type="caution">
    <text evidence="3">The sequence shown here is derived from an EMBL/GenBank/DDBJ whole genome shotgun (WGS) entry which is preliminary data.</text>
</comment>
<accession>A0A438IR13</accession>
<feature type="compositionally biased region" description="Low complexity" evidence="1">
    <location>
        <begin position="40"/>
        <end position="55"/>
    </location>
</feature>
<evidence type="ECO:0000256" key="1">
    <source>
        <dbReference type="SAM" id="MobiDB-lite"/>
    </source>
</evidence>
<dbReference type="InterPro" id="IPR011990">
    <property type="entry name" value="TPR-like_helical_dom_sf"/>
</dbReference>
<gene>
    <name evidence="3" type="primary">spag1a_1</name>
    <name evidence="2" type="synonym">spag1a_0</name>
    <name evidence="3" type="ORF">CK203_019019</name>
    <name evidence="2" type="ORF">CK203_088977</name>
</gene>
<feature type="compositionally biased region" description="Polar residues" evidence="1">
    <location>
        <begin position="232"/>
        <end position="242"/>
    </location>
</feature>
<dbReference type="InterPro" id="IPR019734">
    <property type="entry name" value="TPR_rpt"/>
</dbReference>
<dbReference type="SMR" id="A0A438IR13"/>
<dbReference type="SUPFAM" id="SSF48452">
    <property type="entry name" value="TPR-like"/>
    <property type="match status" value="1"/>
</dbReference>
<dbReference type="EMBL" id="QGNW01000089">
    <property type="protein sequence ID" value="RVW99121.1"/>
    <property type="molecule type" value="Genomic_DNA"/>
</dbReference>
<dbReference type="SMART" id="SM00028">
    <property type="entry name" value="TPR"/>
    <property type="match status" value="3"/>
</dbReference>
<dbReference type="EMBL" id="QGNW01001467">
    <property type="protein sequence ID" value="RVW40021.1"/>
    <property type="molecule type" value="Genomic_DNA"/>
</dbReference>
<protein>
    <submittedName>
        <fullName evidence="3">Sperm-associated antigen 1A</fullName>
    </submittedName>
</protein>
<proteinExistence type="predicted"/>
<reference evidence="3 4" key="1">
    <citation type="journal article" date="2018" name="PLoS Genet.">
        <title>Population sequencing reveals clonal diversity and ancestral inbreeding in the grapevine cultivar Chardonnay.</title>
        <authorList>
            <person name="Roach M.J."/>
            <person name="Johnson D.L."/>
            <person name="Bohlmann J."/>
            <person name="van Vuuren H.J."/>
            <person name="Jones S.J."/>
            <person name="Pretorius I.S."/>
            <person name="Schmidt S.A."/>
            <person name="Borneman A.R."/>
        </authorList>
    </citation>
    <scope>NUCLEOTIDE SEQUENCE [LARGE SCALE GENOMIC DNA]</scope>
    <source>
        <strain evidence="4">cv. Chardonnay</strain>
        <strain evidence="3">I10V1</strain>
        <tissue evidence="3">Leaf</tissue>
    </source>
</reference>
<feature type="compositionally biased region" description="Low complexity" evidence="1">
    <location>
        <begin position="353"/>
        <end position="365"/>
    </location>
</feature>
<dbReference type="AlphaFoldDB" id="A0A438IR13"/>
<feature type="compositionally biased region" description="Low complexity" evidence="1">
    <location>
        <begin position="254"/>
        <end position="273"/>
    </location>
</feature>
<feature type="region of interest" description="Disordered" evidence="1">
    <location>
        <begin position="230"/>
        <end position="276"/>
    </location>
</feature>
<dbReference type="Gramene" id="Vitis05g00052.t01">
    <property type="protein sequence ID" value="Vitis05g00052.t01.CDS"/>
    <property type="gene ID" value="Vitis05g00052"/>
</dbReference>
<name>A0A438IR13_VITVI</name>
<feature type="compositionally biased region" description="Polar residues" evidence="1">
    <location>
        <begin position="56"/>
        <end position="83"/>
    </location>
</feature>
<evidence type="ECO:0000313" key="3">
    <source>
        <dbReference type="EMBL" id="RVW99121.1"/>
    </source>
</evidence>
<dbReference type="OrthoDB" id="1872379at2759"/>
<feature type="compositionally biased region" description="Low complexity" evidence="1">
    <location>
        <begin position="296"/>
        <end position="317"/>
    </location>
</feature>
<dbReference type="Proteomes" id="UP000288805">
    <property type="component" value="Unassembled WGS sequence"/>
</dbReference>
<dbReference type="Gene3D" id="1.25.40.10">
    <property type="entry name" value="Tetratricopeptide repeat domain"/>
    <property type="match status" value="1"/>
</dbReference>
<dbReference type="PANTHER" id="PTHR47697:SF1">
    <property type="entry name" value="OS03G0340700 PROTEIN"/>
    <property type="match status" value="1"/>
</dbReference>
<organism evidence="3 4">
    <name type="scientific">Vitis vinifera</name>
    <name type="common">Grape</name>
    <dbReference type="NCBI Taxonomy" id="29760"/>
    <lineage>
        <taxon>Eukaryota</taxon>
        <taxon>Viridiplantae</taxon>
        <taxon>Streptophyta</taxon>
        <taxon>Embryophyta</taxon>
        <taxon>Tracheophyta</taxon>
        <taxon>Spermatophyta</taxon>
        <taxon>Magnoliopsida</taxon>
        <taxon>eudicotyledons</taxon>
        <taxon>Gunneridae</taxon>
        <taxon>Pentapetalae</taxon>
        <taxon>rosids</taxon>
        <taxon>Vitales</taxon>
        <taxon>Vitaceae</taxon>
        <taxon>Viteae</taxon>
        <taxon>Vitis</taxon>
    </lineage>
</organism>
<dbReference type="PANTHER" id="PTHR47697">
    <property type="entry name" value="OS03G0340700 PROTEIN"/>
    <property type="match status" value="1"/>
</dbReference>
<feature type="region of interest" description="Disordered" evidence="1">
    <location>
        <begin position="296"/>
        <end position="412"/>
    </location>
</feature>
<feature type="compositionally biased region" description="Polar residues" evidence="1">
    <location>
        <begin position="331"/>
        <end position="345"/>
    </location>
</feature>
<feature type="compositionally biased region" description="Polar residues" evidence="1">
    <location>
        <begin position="192"/>
        <end position="202"/>
    </location>
</feature>
<feature type="compositionally biased region" description="Polar residues" evidence="1">
    <location>
        <begin position="1"/>
        <end position="12"/>
    </location>
</feature>
<feature type="region of interest" description="Disordered" evidence="1">
    <location>
        <begin position="188"/>
        <end position="215"/>
    </location>
</feature>
<feature type="region of interest" description="Disordered" evidence="1">
    <location>
        <begin position="1"/>
        <end position="97"/>
    </location>
</feature>
<dbReference type="KEGG" id="vvi:100255130"/>